<accession>A0A399EZR2</accession>
<reference evidence="2 3" key="1">
    <citation type="submission" date="2018-08" db="EMBL/GenBank/DDBJ databases">
        <title>Meiothermus luteus KCTC 52599 genome sequencing project.</title>
        <authorList>
            <person name="Da Costa M.S."/>
            <person name="Albuquerque L."/>
            <person name="Raposo P."/>
            <person name="Froufe H.J.C."/>
            <person name="Barroso C.S."/>
            <person name="Egas C."/>
        </authorList>
    </citation>
    <scope>NUCLEOTIDE SEQUENCE [LARGE SCALE GENOMIC DNA]</scope>
    <source>
        <strain evidence="2 3">KCTC 52599</strain>
    </source>
</reference>
<dbReference type="Proteomes" id="UP000265800">
    <property type="component" value="Unassembled WGS sequence"/>
</dbReference>
<dbReference type="RefSeq" id="WP_119358866.1">
    <property type="nucleotide sequence ID" value="NZ_QWKZ01000002.1"/>
</dbReference>
<dbReference type="InterPro" id="IPR011250">
    <property type="entry name" value="OMP/PagP_B-barrel"/>
</dbReference>
<dbReference type="AlphaFoldDB" id="A0A399EZR2"/>
<dbReference type="SUPFAM" id="SSF56925">
    <property type="entry name" value="OMPA-like"/>
    <property type="match status" value="1"/>
</dbReference>
<comment type="caution">
    <text evidence="2">The sequence shown here is derived from an EMBL/GenBank/DDBJ whole genome shotgun (WGS) entry which is preliminary data.</text>
</comment>
<dbReference type="EMBL" id="QWKZ01000002">
    <property type="protein sequence ID" value="RIH90027.1"/>
    <property type="molecule type" value="Genomic_DNA"/>
</dbReference>
<proteinExistence type="predicted"/>
<dbReference type="OrthoDB" id="34305at2"/>
<keyword evidence="3" id="KW-1185">Reference proteome</keyword>
<evidence type="ECO:0008006" key="4">
    <source>
        <dbReference type="Google" id="ProtNLM"/>
    </source>
</evidence>
<protein>
    <recommendedName>
        <fullName evidence="4">Outer membrane protein beta-barrel domain protein</fullName>
    </recommendedName>
</protein>
<organism evidence="2 3">
    <name type="scientific">Meiothermus luteus</name>
    <dbReference type="NCBI Taxonomy" id="2026184"/>
    <lineage>
        <taxon>Bacteria</taxon>
        <taxon>Thermotogati</taxon>
        <taxon>Deinococcota</taxon>
        <taxon>Deinococci</taxon>
        <taxon>Thermales</taxon>
        <taxon>Thermaceae</taxon>
        <taxon>Meiothermus</taxon>
    </lineage>
</organism>
<keyword evidence="1" id="KW-0732">Signal</keyword>
<evidence type="ECO:0000256" key="1">
    <source>
        <dbReference type="SAM" id="SignalP"/>
    </source>
</evidence>
<evidence type="ECO:0000313" key="2">
    <source>
        <dbReference type="EMBL" id="RIH90027.1"/>
    </source>
</evidence>
<gene>
    <name evidence="2" type="ORF">Mlute_00147</name>
</gene>
<name>A0A399EZR2_9DEIN</name>
<evidence type="ECO:0000313" key="3">
    <source>
        <dbReference type="Proteomes" id="UP000265800"/>
    </source>
</evidence>
<feature type="chain" id="PRO_5017483497" description="Outer membrane protein beta-barrel domain protein" evidence="1">
    <location>
        <begin position="18"/>
        <end position="154"/>
    </location>
</feature>
<feature type="signal peptide" evidence="1">
    <location>
        <begin position="1"/>
        <end position="17"/>
    </location>
</feature>
<sequence length="154" mass="16024">MKKLVWIGFLLVLSAFAQGRAFLEGSTSSIDLTFTNPTQFGLQLDLSGGVKELAGPFGLKGGAGINVEQGTASFNLSAGALFSFGRSGIIPQAGLGFRANFGGGTTTFAVQAQVGLEYPVNRNVSLVVDTLPTVTFGGQTVFAINMRAGLRVYP</sequence>